<keyword evidence="5" id="KW-1185">Reference proteome</keyword>
<protein>
    <recommendedName>
        <fullName evidence="2">Biotin transporter</fullName>
    </recommendedName>
</protein>
<name>A0AA41R6H8_9BACT</name>
<dbReference type="AlphaFoldDB" id="A0AA41R6H8"/>
<comment type="caution">
    <text evidence="4">The sequence shown here is derived from an EMBL/GenBank/DDBJ whole genome shotgun (WGS) entry which is preliminary data.</text>
</comment>
<sequence>MSEAMDTAVSLRMMVYAALMAALIAVGAFIAIPVGPVPIVLQNLFVLLAAVLLGSKWAAVSVGVYLLAGACGLPVFAGGTGGLGRLLGPTGGYLIGFLAAAVVTGLLARWSRRRAALEVLAMAAGALVIYLPGVLWLQWVAGITPAQALAVGFYPFLPGDALKIAAAVPIVRAVRPLINPQS</sequence>
<dbReference type="Gene3D" id="1.10.1760.20">
    <property type="match status" value="1"/>
</dbReference>
<dbReference type="GO" id="GO:0015225">
    <property type="term" value="F:biotin transmembrane transporter activity"/>
    <property type="evidence" value="ECO:0007669"/>
    <property type="project" value="UniProtKB-UniRule"/>
</dbReference>
<feature type="transmembrane region" description="Helical" evidence="3">
    <location>
        <begin position="44"/>
        <end position="66"/>
    </location>
</feature>
<dbReference type="Proteomes" id="UP001165427">
    <property type="component" value="Unassembled WGS sequence"/>
</dbReference>
<dbReference type="Pfam" id="PF02632">
    <property type="entry name" value="BioY"/>
    <property type="match status" value="1"/>
</dbReference>
<comment type="similarity">
    <text evidence="1 2">Belongs to the BioY family.</text>
</comment>
<accession>A0AA41R6H8</accession>
<keyword evidence="2 3" id="KW-0472">Membrane</keyword>
<evidence type="ECO:0000256" key="2">
    <source>
        <dbReference type="PIRNR" id="PIRNR016661"/>
    </source>
</evidence>
<proteinExistence type="inferred from homology"/>
<dbReference type="PIRSF" id="PIRSF016661">
    <property type="entry name" value="BioY"/>
    <property type="match status" value="1"/>
</dbReference>
<organism evidence="4 5">
    <name type="scientific">Desulfatitalea alkaliphila</name>
    <dbReference type="NCBI Taxonomy" id="2929485"/>
    <lineage>
        <taxon>Bacteria</taxon>
        <taxon>Pseudomonadati</taxon>
        <taxon>Thermodesulfobacteriota</taxon>
        <taxon>Desulfobacteria</taxon>
        <taxon>Desulfobacterales</taxon>
        <taxon>Desulfosarcinaceae</taxon>
        <taxon>Desulfatitalea</taxon>
    </lineage>
</organism>
<dbReference type="PANTHER" id="PTHR34295">
    <property type="entry name" value="BIOTIN TRANSPORTER BIOY"/>
    <property type="match status" value="1"/>
</dbReference>
<evidence type="ECO:0000256" key="1">
    <source>
        <dbReference type="ARBA" id="ARBA00010692"/>
    </source>
</evidence>
<feature type="transmembrane region" description="Helical" evidence="3">
    <location>
        <begin position="115"/>
        <end position="133"/>
    </location>
</feature>
<gene>
    <name evidence="4" type="ORF">MRX98_18240</name>
</gene>
<evidence type="ECO:0000313" key="4">
    <source>
        <dbReference type="EMBL" id="MCJ8502522.1"/>
    </source>
</evidence>
<dbReference type="RefSeq" id="WP_246913426.1">
    <property type="nucleotide sequence ID" value="NZ_JALJRB010000028.1"/>
</dbReference>
<keyword evidence="2" id="KW-1003">Cell membrane</keyword>
<feature type="transmembrane region" description="Helical" evidence="3">
    <location>
        <begin position="13"/>
        <end position="32"/>
    </location>
</feature>
<dbReference type="PANTHER" id="PTHR34295:SF1">
    <property type="entry name" value="BIOTIN TRANSPORTER BIOY"/>
    <property type="match status" value="1"/>
</dbReference>
<reference evidence="4" key="1">
    <citation type="submission" date="2022-04" db="EMBL/GenBank/DDBJ databases">
        <title>Desulfatitalea alkaliphila sp. nov., a novel anaerobic sulfate-reducing bacterium isolated from terrestrial mud volcano, Taman Peninsula, Russia.</title>
        <authorList>
            <person name="Khomyakova M.A."/>
            <person name="Merkel A.Y."/>
            <person name="Slobodkin A.I."/>
        </authorList>
    </citation>
    <scope>NUCLEOTIDE SEQUENCE</scope>
    <source>
        <strain evidence="4">M08but</strain>
    </source>
</reference>
<keyword evidence="3" id="KW-0812">Transmembrane</keyword>
<dbReference type="GO" id="GO:0005886">
    <property type="term" value="C:plasma membrane"/>
    <property type="evidence" value="ECO:0007669"/>
    <property type="project" value="UniProtKB-SubCell"/>
</dbReference>
<feature type="transmembrane region" description="Helical" evidence="3">
    <location>
        <begin position="86"/>
        <end position="108"/>
    </location>
</feature>
<evidence type="ECO:0000313" key="5">
    <source>
        <dbReference type="Proteomes" id="UP001165427"/>
    </source>
</evidence>
<keyword evidence="3" id="KW-1133">Transmembrane helix</keyword>
<keyword evidence="2" id="KW-0813">Transport</keyword>
<evidence type="ECO:0000256" key="3">
    <source>
        <dbReference type="SAM" id="Phobius"/>
    </source>
</evidence>
<dbReference type="InterPro" id="IPR003784">
    <property type="entry name" value="BioY"/>
</dbReference>
<comment type="subcellular location">
    <subcellularLocation>
        <location evidence="2">Cell membrane</location>
        <topology evidence="2">Multi-pass membrane protein</topology>
    </subcellularLocation>
</comment>
<dbReference type="EMBL" id="JALJRB010000028">
    <property type="protein sequence ID" value="MCJ8502522.1"/>
    <property type="molecule type" value="Genomic_DNA"/>
</dbReference>